<keyword evidence="2" id="KW-1185">Reference proteome</keyword>
<dbReference type="Proteomes" id="UP000326757">
    <property type="component" value="Unassembled WGS sequence"/>
</dbReference>
<accession>A0A5N6KBK6</accession>
<organism evidence="1 2">
    <name type="scientific">Monilinia laxa</name>
    <name type="common">Brown rot fungus</name>
    <name type="synonym">Sclerotinia laxa</name>
    <dbReference type="NCBI Taxonomy" id="61186"/>
    <lineage>
        <taxon>Eukaryota</taxon>
        <taxon>Fungi</taxon>
        <taxon>Dikarya</taxon>
        <taxon>Ascomycota</taxon>
        <taxon>Pezizomycotina</taxon>
        <taxon>Leotiomycetes</taxon>
        <taxon>Helotiales</taxon>
        <taxon>Sclerotiniaceae</taxon>
        <taxon>Monilinia</taxon>
    </lineage>
</organism>
<reference evidence="1 2" key="1">
    <citation type="submission" date="2019-06" db="EMBL/GenBank/DDBJ databases">
        <title>Genome Sequence of the Brown Rot Fungal Pathogen Monilinia laxa.</title>
        <authorList>
            <person name="De Miccolis Angelini R.M."/>
            <person name="Landi L."/>
            <person name="Abate D."/>
            <person name="Pollastro S."/>
            <person name="Romanazzi G."/>
            <person name="Faretra F."/>
        </authorList>
    </citation>
    <scope>NUCLEOTIDE SEQUENCE [LARGE SCALE GENOMIC DNA]</scope>
    <source>
        <strain evidence="1 2">Mlax316</strain>
    </source>
</reference>
<evidence type="ECO:0000313" key="2">
    <source>
        <dbReference type="Proteomes" id="UP000326757"/>
    </source>
</evidence>
<comment type="caution">
    <text evidence="1">The sequence shown here is derived from an EMBL/GenBank/DDBJ whole genome shotgun (WGS) entry which is preliminary data.</text>
</comment>
<gene>
    <name evidence="1" type="ORF">EYC80_002761</name>
</gene>
<protein>
    <submittedName>
        <fullName evidence="1">Uncharacterized protein</fullName>
    </submittedName>
</protein>
<evidence type="ECO:0000313" key="1">
    <source>
        <dbReference type="EMBL" id="KAB8300833.1"/>
    </source>
</evidence>
<proteinExistence type="predicted"/>
<sequence length="67" mass="7800">MLQSFSPIDELLESCRVTMKVEDTSHKFGTTVERWLEMVDKTLDFSYDVVQLLSLADADWRIDDDTL</sequence>
<dbReference type="EMBL" id="VIGI01000004">
    <property type="protein sequence ID" value="KAB8300833.1"/>
    <property type="molecule type" value="Genomic_DNA"/>
</dbReference>
<dbReference type="AlphaFoldDB" id="A0A5N6KBK6"/>
<name>A0A5N6KBK6_MONLA</name>